<dbReference type="OrthoDB" id="9976870at2759"/>
<dbReference type="Gene3D" id="2.60.120.10">
    <property type="entry name" value="Jelly Rolls"/>
    <property type="match status" value="1"/>
</dbReference>
<sequence>MVSKWQLWLSPRPEKRTPIASEPRMVQAHDAALFEFLKEDGRWVVKETHYFNNKVVRDGRSGPPLHIHWLQTEYFKVEKGVIGVMKNGKEVVATKDDGILEIPAGTRHRFWAHSSTREDLVFKVWAEPQDLDHSFDENFLRNFTGYQRDCEKAGLKPSPFQLILLSYNSATMGTPPFWLPIWLLKAVNYVLAYWIAGWLLGYKESYPEYTRATKATTQDRKSV</sequence>
<dbReference type="EMBL" id="DF977474">
    <property type="protein sequence ID" value="GAP88450.1"/>
    <property type="molecule type" value="Genomic_DNA"/>
</dbReference>
<organism evidence="2">
    <name type="scientific">Rosellinia necatrix</name>
    <name type="common">White root-rot fungus</name>
    <dbReference type="NCBI Taxonomy" id="77044"/>
    <lineage>
        <taxon>Eukaryota</taxon>
        <taxon>Fungi</taxon>
        <taxon>Dikarya</taxon>
        <taxon>Ascomycota</taxon>
        <taxon>Pezizomycotina</taxon>
        <taxon>Sordariomycetes</taxon>
        <taxon>Xylariomycetidae</taxon>
        <taxon>Xylariales</taxon>
        <taxon>Xylariaceae</taxon>
        <taxon>Rosellinia</taxon>
    </lineage>
</organism>
<dbReference type="AlphaFoldDB" id="A0A1W2TJP8"/>
<dbReference type="InterPro" id="IPR014710">
    <property type="entry name" value="RmlC-like_jellyroll"/>
</dbReference>
<gene>
    <name evidence="2" type="ORF">SAMD00023353_2901310</name>
</gene>
<evidence type="ECO:0000313" key="3">
    <source>
        <dbReference type="Proteomes" id="UP000054516"/>
    </source>
</evidence>
<feature type="transmembrane region" description="Helical" evidence="1">
    <location>
        <begin position="177"/>
        <end position="201"/>
    </location>
</feature>
<dbReference type="OMA" id="FKVWAEP"/>
<proteinExistence type="predicted"/>
<evidence type="ECO:0000256" key="1">
    <source>
        <dbReference type="SAM" id="Phobius"/>
    </source>
</evidence>
<dbReference type="CDD" id="cd02208">
    <property type="entry name" value="cupin_RmlC-like"/>
    <property type="match status" value="1"/>
</dbReference>
<name>A0A1W2TJP8_ROSNE</name>
<keyword evidence="3" id="KW-1185">Reference proteome</keyword>
<dbReference type="InterPro" id="IPR011051">
    <property type="entry name" value="RmlC_Cupin_sf"/>
</dbReference>
<keyword evidence="1" id="KW-0472">Membrane</keyword>
<dbReference type="STRING" id="77044.A0A1W2TJP8"/>
<dbReference type="SUPFAM" id="SSF51182">
    <property type="entry name" value="RmlC-like cupins"/>
    <property type="match status" value="1"/>
</dbReference>
<accession>A0A1W2TJP8</accession>
<evidence type="ECO:0008006" key="4">
    <source>
        <dbReference type="Google" id="ProtNLM"/>
    </source>
</evidence>
<protein>
    <recommendedName>
        <fullName evidence="4">Cupin 2 conserved barrel domain-containing protein</fullName>
    </recommendedName>
</protein>
<keyword evidence="1" id="KW-1133">Transmembrane helix</keyword>
<evidence type="ECO:0000313" key="2">
    <source>
        <dbReference type="EMBL" id="GAP88450.1"/>
    </source>
</evidence>
<dbReference type="Proteomes" id="UP000054516">
    <property type="component" value="Unassembled WGS sequence"/>
</dbReference>
<reference evidence="2" key="1">
    <citation type="submission" date="2016-03" db="EMBL/GenBank/DDBJ databases">
        <title>Draft genome sequence of Rosellinia necatrix.</title>
        <authorList>
            <person name="Kanematsu S."/>
        </authorList>
    </citation>
    <scope>NUCLEOTIDE SEQUENCE [LARGE SCALE GENOMIC DNA]</scope>
    <source>
        <strain evidence="2">W97</strain>
    </source>
</reference>
<keyword evidence="1" id="KW-0812">Transmembrane</keyword>